<dbReference type="STRING" id="2340.JV46_09630"/>
<evidence type="ECO:0000256" key="1">
    <source>
        <dbReference type="ARBA" id="ARBA00022729"/>
    </source>
</evidence>
<sequence>MKKLISVALFGLAFLFANSSMASVKEAPKEMSAETKECVKCHQKNNPGIVQQWGRSKHYGANVGCYECHQADKGDVDAYVHDDKKVKKNISIIVSPKDCANCHEKAAHEMTTSRHAKAGHIIDSLDNLLAEVVEGNRGMVTPGFPNGNSAAAVNGCWQCHGSKVVVLEDGALDPATWPNTGIGRINPDGSEGTCSACHSRHQFSTEQARKPDNCGKCHLGPGHPQKEIYEESKHGIAFKAYEDEMNLDSAKWVVGVDYTAAPTCATCHMGATRKQESTHNVGERISWTNRPPISVRPEVMDAKMGLESQNLKWDERRKNMQDVCSACHTEEYVNNFYIQYDSLIELYNEKYAKPGKALYGAAKPLLKPAKFSNKLDWIWFELWHHEGRRARMAASMMAPDYTHWHGTYHLALHFYTKMVPEVEKLIKEGKASKDKAKKKAAKALQAKLDEVLNSENHKWYLNKK</sequence>
<keyword evidence="1 2" id="KW-0732">Signal</keyword>
<dbReference type="Pfam" id="PF13447">
    <property type="entry name" value="Multi-haem_cyto"/>
    <property type="match status" value="1"/>
</dbReference>
<dbReference type="InterPro" id="IPR023155">
    <property type="entry name" value="Cyt_c-552/4"/>
</dbReference>
<dbReference type="InterPro" id="IPR051829">
    <property type="entry name" value="Multiheme_Cytochr_ET"/>
</dbReference>
<dbReference type="Gene3D" id="1.10.780.10">
    <property type="entry name" value="Hydroxylamine Oxidoreductase, Chain A, domain 1"/>
    <property type="match status" value="1"/>
</dbReference>
<dbReference type="EMBL" id="JRAA01000002">
    <property type="protein sequence ID" value="KHF25118.1"/>
    <property type="molecule type" value="Genomic_DNA"/>
</dbReference>
<dbReference type="PATRIC" id="fig|2340.3.peg.1747"/>
<dbReference type="Pfam" id="PF13435">
    <property type="entry name" value="Cytochrome_C554"/>
    <property type="match status" value="1"/>
</dbReference>
<comment type="caution">
    <text evidence="4">The sequence shown here is derived from an EMBL/GenBank/DDBJ whole genome shotgun (WGS) entry which is preliminary data.</text>
</comment>
<dbReference type="eggNOG" id="COG3303">
    <property type="taxonomic scope" value="Bacteria"/>
</dbReference>
<dbReference type="Proteomes" id="UP000030856">
    <property type="component" value="Unassembled WGS sequence"/>
</dbReference>
<evidence type="ECO:0000313" key="5">
    <source>
        <dbReference type="Proteomes" id="UP000030856"/>
    </source>
</evidence>
<dbReference type="InterPro" id="IPR036280">
    <property type="entry name" value="Multihaem_cyt_sf"/>
</dbReference>
<evidence type="ECO:0000256" key="2">
    <source>
        <dbReference type="SAM" id="SignalP"/>
    </source>
</evidence>
<gene>
    <name evidence="4" type="ORF">JV46_09630</name>
</gene>
<dbReference type="Gene3D" id="1.20.850.10">
    <property type="entry name" value="Hydroxylamine Oxidoreductase, Chain A, domain 2"/>
    <property type="match status" value="1"/>
</dbReference>
<dbReference type="SUPFAM" id="SSF48695">
    <property type="entry name" value="Multiheme cytochromes"/>
    <property type="match status" value="1"/>
</dbReference>
<evidence type="ECO:0000259" key="3">
    <source>
        <dbReference type="Pfam" id="PF13435"/>
    </source>
</evidence>
<evidence type="ECO:0000313" key="4">
    <source>
        <dbReference type="EMBL" id="KHF25118.1"/>
    </source>
</evidence>
<organism evidence="4 5">
    <name type="scientific">Solemya velum gill symbiont</name>
    <dbReference type="NCBI Taxonomy" id="2340"/>
    <lineage>
        <taxon>Bacteria</taxon>
        <taxon>Pseudomonadati</taxon>
        <taxon>Pseudomonadota</taxon>
        <taxon>Gammaproteobacteria</taxon>
        <taxon>sulfur-oxidizing symbionts</taxon>
    </lineage>
</organism>
<reference evidence="4 5" key="1">
    <citation type="journal article" date="2014" name="BMC Genomics">
        <title>The genome of the intracellular bacterium of the coastal bivalve, Solemya velum: a blueprint for thriving in and out of symbiosis.</title>
        <authorList>
            <person name="Dmytrenko O."/>
            <person name="Russell S.L."/>
            <person name="Loo W.T."/>
            <person name="Fontanez K.M."/>
            <person name="Liao L."/>
            <person name="Roeselers G."/>
            <person name="Sharma R."/>
            <person name="Stewart F.J."/>
            <person name="Newton I.L."/>
            <person name="Woyke T."/>
            <person name="Wu D."/>
            <person name="Lang J.M."/>
            <person name="Eisen J.A."/>
            <person name="Cavanaugh C.M."/>
        </authorList>
    </citation>
    <scope>NUCLEOTIDE SEQUENCE [LARGE SCALE GENOMIC DNA]</scope>
    <source>
        <strain evidence="4 5">WH</strain>
    </source>
</reference>
<dbReference type="PANTHER" id="PTHR35038">
    <property type="entry name" value="DISSIMILATORY SULFITE REDUCTASE SIRA"/>
    <property type="match status" value="1"/>
</dbReference>
<proteinExistence type="predicted"/>
<protein>
    <recommendedName>
        <fullName evidence="3">Cytochrome c-552/4 domain-containing protein</fullName>
    </recommendedName>
</protein>
<dbReference type="AlphaFoldDB" id="A0A0B0H4I0"/>
<keyword evidence="5" id="KW-1185">Reference proteome</keyword>
<accession>A0A0B0H4I0</accession>
<feature type="domain" description="Cytochrome c-552/4" evidence="3">
    <location>
        <begin position="23"/>
        <end position="69"/>
    </location>
</feature>
<dbReference type="PANTHER" id="PTHR35038:SF6">
    <property type="entry name" value="SURFACE LOCALIZED DECAHEME CYTOCHROME C LIPOPROTEIN"/>
    <property type="match status" value="1"/>
</dbReference>
<dbReference type="RefSeq" id="WP_052132200.1">
    <property type="nucleotide sequence ID" value="NZ_JRAA01000002.1"/>
</dbReference>
<dbReference type="GO" id="GO:0016491">
    <property type="term" value="F:oxidoreductase activity"/>
    <property type="evidence" value="ECO:0007669"/>
    <property type="project" value="TreeGrafter"/>
</dbReference>
<name>A0A0B0H4I0_SOVGS</name>
<feature type="chain" id="PRO_5002056763" description="Cytochrome c-552/4 domain-containing protein" evidence="2">
    <location>
        <begin position="23"/>
        <end position="464"/>
    </location>
</feature>
<feature type="signal peptide" evidence="2">
    <location>
        <begin position="1"/>
        <end position="22"/>
    </location>
</feature>